<name>A0ABM8Y134_9BURK</name>
<keyword evidence="5" id="KW-1185">Reference proteome</keyword>
<dbReference type="SUPFAM" id="SSF51735">
    <property type="entry name" value="NAD(P)-binding Rossmann-fold domains"/>
    <property type="match status" value="1"/>
</dbReference>
<keyword evidence="2 4" id="KW-0560">Oxidoreductase</keyword>
<evidence type="ECO:0000259" key="3">
    <source>
        <dbReference type="SMART" id="SM00822"/>
    </source>
</evidence>
<dbReference type="InterPro" id="IPR002347">
    <property type="entry name" value="SDR_fam"/>
</dbReference>
<gene>
    <name evidence="4" type="primary">ycdF</name>
    <name evidence="4" type="ORF">LMG23994_06220</name>
</gene>
<organism evidence="4 5">
    <name type="scientific">Cupriavidus pinatubonensis</name>
    <dbReference type="NCBI Taxonomy" id="248026"/>
    <lineage>
        <taxon>Bacteria</taxon>
        <taxon>Pseudomonadati</taxon>
        <taxon>Pseudomonadota</taxon>
        <taxon>Betaproteobacteria</taxon>
        <taxon>Burkholderiales</taxon>
        <taxon>Burkholderiaceae</taxon>
        <taxon>Cupriavidus</taxon>
    </lineage>
</organism>
<dbReference type="Pfam" id="PF13561">
    <property type="entry name" value="adh_short_C2"/>
    <property type="match status" value="1"/>
</dbReference>
<dbReference type="InterPro" id="IPR057326">
    <property type="entry name" value="KR_dom"/>
</dbReference>
<accession>A0ABM8Y134</accession>
<dbReference type="EMBL" id="CAJZAF010000050">
    <property type="protein sequence ID" value="CAG9186426.1"/>
    <property type="molecule type" value="Genomic_DNA"/>
</dbReference>
<proteinExistence type="inferred from homology"/>
<dbReference type="PRINTS" id="PR00081">
    <property type="entry name" value="GDHRDH"/>
</dbReference>
<evidence type="ECO:0000313" key="5">
    <source>
        <dbReference type="Proteomes" id="UP000701702"/>
    </source>
</evidence>
<dbReference type="PANTHER" id="PTHR43639:SF1">
    <property type="entry name" value="SHORT-CHAIN DEHYDROGENASE_REDUCTASE FAMILY PROTEIN"/>
    <property type="match status" value="1"/>
</dbReference>
<comment type="caution">
    <text evidence="4">The sequence shown here is derived from an EMBL/GenBank/DDBJ whole genome shotgun (WGS) entry which is preliminary data.</text>
</comment>
<evidence type="ECO:0000256" key="2">
    <source>
        <dbReference type="ARBA" id="ARBA00023002"/>
    </source>
</evidence>
<protein>
    <submittedName>
        <fullName evidence="4">Glucose 1-dehydrogenase 2</fullName>
        <ecNumber evidence="4">1.1.1.47</ecNumber>
    </submittedName>
</protein>
<evidence type="ECO:0000256" key="1">
    <source>
        <dbReference type="ARBA" id="ARBA00006484"/>
    </source>
</evidence>
<dbReference type="Gene3D" id="3.40.50.720">
    <property type="entry name" value="NAD(P)-binding Rossmann-like Domain"/>
    <property type="match status" value="1"/>
</dbReference>
<sequence length="262" mass="27444">MTEFDYTGQTVLVTGGMRGIGRAISEAFLRAGAQVWICGRTAPASRDELPRADGRAARFIAADIRDMEQVEAMLAQIAQDSPTLDVVVHNAGGSPFAMAADASPRLLESVIRLNLVAPLQLAQRTNARMQQQATGGTQLFIGSISALRPSPGTAAYGAAKAGILNAVRTLAVEWAPKVRVVAVSPGLTLTETSQQQHYGDPEALREVAETVPLGRLANPRDIASACLFFASPHASYVSGANLVIDGGGERPAFLGAASVNHS</sequence>
<dbReference type="CDD" id="cd05233">
    <property type="entry name" value="SDR_c"/>
    <property type="match status" value="1"/>
</dbReference>
<dbReference type="InterPro" id="IPR036291">
    <property type="entry name" value="NAD(P)-bd_dom_sf"/>
</dbReference>
<dbReference type="PANTHER" id="PTHR43639">
    <property type="entry name" value="OXIDOREDUCTASE, SHORT-CHAIN DEHYDROGENASE/REDUCTASE FAMILY (AFU_ORTHOLOGUE AFUA_5G02870)"/>
    <property type="match status" value="1"/>
</dbReference>
<dbReference type="RefSeq" id="WP_224009628.1">
    <property type="nucleotide sequence ID" value="NZ_CAJZAF010000050.1"/>
</dbReference>
<dbReference type="EC" id="1.1.1.47" evidence="4"/>
<dbReference type="SMART" id="SM00822">
    <property type="entry name" value="PKS_KR"/>
    <property type="match status" value="1"/>
</dbReference>
<dbReference type="NCBIfam" id="NF005893">
    <property type="entry name" value="PRK07856.1"/>
    <property type="match status" value="1"/>
</dbReference>
<comment type="similarity">
    <text evidence="1">Belongs to the short-chain dehydrogenases/reductases (SDR) family.</text>
</comment>
<reference evidence="4 5" key="1">
    <citation type="submission" date="2021-08" db="EMBL/GenBank/DDBJ databases">
        <authorList>
            <person name="Peeters C."/>
        </authorList>
    </citation>
    <scope>NUCLEOTIDE SEQUENCE [LARGE SCALE GENOMIC DNA]</scope>
    <source>
        <strain evidence="4 5">LMG 23994</strain>
    </source>
</reference>
<dbReference type="Proteomes" id="UP000701702">
    <property type="component" value="Unassembled WGS sequence"/>
</dbReference>
<dbReference type="GO" id="GO:0047936">
    <property type="term" value="F:glucose 1-dehydrogenase [NAD(P)+] activity"/>
    <property type="evidence" value="ECO:0007669"/>
    <property type="project" value="UniProtKB-EC"/>
</dbReference>
<evidence type="ECO:0000313" key="4">
    <source>
        <dbReference type="EMBL" id="CAG9186426.1"/>
    </source>
</evidence>
<feature type="domain" description="Ketoreductase" evidence="3">
    <location>
        <begin position="9"/>
        <end position="207"/>
    </location>
</feature>